<evidence type="ECO:0000313" key="3">
    <source>
        <dbReference type="Proteomes" id="UP000190888"/>
    </source>
</evidence>
<reference evidence="2 3" key="1">
    <citation type="submission" date="2017-02" db="EMBL/GenBank/DDBJ databases">
        <authorList>
            <person name="Peterson S.W."/>
        </authorList>
    </citation>
    <scope>NUCLEOTIDE SEQUENCE [LARGE SCALE GENOMIC DNA]</scope>
    <source>
        <strain evidence="2 3">DSM 22335</strain>
    </source>
</reference>
<dbReference type="Pfam" id="PF07484">
    <property type="entry name" value="Collar"/>
    <property type="match status" value="1"/>
</dbReference>
<dbReference type="OrthoDB" id="9810174at2"/>
<dbReference type="InterPro" id="IPR037053">
    <property type="entry name" value="Phage_tail_collar_dom_sf"/>
</dbReference>
<dbReference type="InterPro" id="IPR011083">
    <property type="entry name" value="Phage_tail_collar_dom"/>
</dbReference>
<evidence type="ECO:0000313" key="2">
    <source>
        <dbReference type="EMBL" id="SJZ50039.1"/>
    </source>
</evidence>
<dbReference type="EMBL" id="FUWH01000002">
    <property type="protein sequence ID" value="SJZ50039.1"/>
    <property type="molecule type" value="Genomic_DNA"/>
</dbReference>
<dbReference type="Gene3D" id="3.90.1340.10">
    <property type="entry name" value="Phage tail collar domain"/>
    <property type="match status" value="1"/>
</dbReference>
<dbReference type="SUPFAM" id="SSF88874">
    <property type="entry name" value="Receptor-binding domain of short tail fibre protein gp12"/>
    <property type="match status" value="1"/>
</dbReference>
<name>A0A1T4L5M5_9BACT</name>
<feature type="domain" description="Phage tail collar" evidence="1">
    <location>
        <begin position="6"/>
        <end position="61"/>
    </location>
</feature>
<proteinExistence type="predicted"/>
<gene>
    <name evidence="2" type="ORF">SAMN04488132_102317</name>
</gene>
<protein>
    <submittedName>
        <fullName evidence="2">Microcystin-dependent protein</fullName>
    </submittedName>
</protein>
<dbReference type="AlphaFoldDB" id="A0A1T4L5M5"/>
<sequence length="181" mass="18845">MDPLLGEIRLFPFNYAPSGWALCNGQSLAVTGNQALYSLIGNLYGGNNQNFNLPNLNGRAIIHKSAQYPTQGVAGGAEAVTLVAANLPAHTHSILANNSYDLGNPNTNFLSNTNVKTAGATVTTNASIANLYAVNPQANTLTTLLSSSVTSTGGGGAHENRSPFLVLNYCIAISGLYPPRP</sequence>
<keyword evidence="3" id="KW-1185">Reference proteome</keyword>
<organism evidence="2 3">
    <name type="scientific">Sediminibacterium ginsengisoli</name>
    <dbReference type="NCBI Taxonomy" id="413434"/>
    <lineage>
        <taxon>Bacteria</taxon>
        <taxon>Pseudomonadati</taxon>
        <taxon>Bacteroidota</taxon>
        <taxon>Chitinophagia</taxon>
        <taxon>Chitinophagales</taxon>
        <taxon>Chitinophagaceae</taxon>
        <taxon>Sediminibacterium</taxon>
    </lineage>
</organism>
<dbReference type="RefSeq" id="WP_078830271.1">
    <property type="nucleotide sequence ID" value="NZ_FUWH01000002.1"/>
</dbReference>
<dbReference type="Proteomes" id="UP000190888">
    <property type="component" value="Unassembled WGS sequence"/>
</dbReference>
<evidence type="ECO:0000259" key="1">
    <source>
        <dbReference type="Pfam" id="PF07484"/>
    </source>
</evidence>
<dbReference type="STRING" id="413434.SAMN04488132_102317"/>
<accession>A0A1T4L5M5</accession>